<dbReference type="STRING" id="1134406.ADN00_18805"/>
<keyword evidence="3" id="KW-1185">Reference proteome</keyword>
<organism evidence="2 3">
    <name type="scientific">Ornatilinea apprima</name>
    <dbReference type="NCBI Taxonomy" id="1134406"/>
    <lineage>
        <taxon>Bacteria</taxon>
        <taxon>Bacillati</taxon>
        <taxon>Chloroflexota</taxon>
        <taxon>Anaerolineae</taxon>
        <taxon>Anaerolineales</taxon>
        <taxon>Anaerolineaceae</taxon>
        <taxon>Ornatilinea</taxon>
    </lineage>
</organism>
<dbReference type="EMBL" id="LGCL01000045">
    <property type="protein sequence ID" value="KPL70095.1"/>
    <property type="molecule type" value="Genomic_DNA"/>
</dbReference>
<evidence type="ECO:0000313" key="2">
    <source>
        <dbReference type="EMBL" id="KPL70095.1"/>
    </source>
</evidence>
<feature type="region of interest" description="Disordered" evidence="1">
    <location>
        <begin position="1"/>
        <end position="21"/>
    </location>
</feature>
<gene>
    <name evidence="2" type="ORF">ADN00_18805</name>
</gene>
<evidence type="ECO:0000256" key="1">
    <source>
        <dbReference type="SAM" id="MobiDB-lite"/>
    </source>
</evidence>
<dbReference type="AlphaFoldDB" id="A0A0P6X5B7"/>
<dbReference type="RefSeq" id="WP_075064579.1">
    <property type="nucleotide sequence ID" value="NZ_LGCL01000045.1"/>
</dbReference>
<feature type="compositionally biased region" description="Polar residues" evidence="1">
    <location>
        <begin position="162"/>
        <end position="175"/>
    </location>
</feature>
<feature type="compositionally biased region" description="Polar residues" evidence="1">
    <location>
        <begin position="1"/>
        <end position="11"/>
    </location>
</feature>
<name>A0A0P6X5B7_9CHLR</name>
<evidence type="ECO:0000313" key="3">
    <source>
        <dbReference type="Proteomes" id="UP000050417"/>
    </source>
</evidence>
<sequence>MTFPNNQTVTQPDPWDIADNPPVNHGEYWGQVEIALWYCVLQKGVGKVPFDPQQHSVDQRRTSVEIKIFPIPEQNVSFDIKRDLIAESREWAGIVLKSIKALGLTAKEINGRYVRVKLASTGQTYTNGNGEDRERTTFEFVKAFASEAECKADFLSGGAAPVNTQPQATAHNSAQGTNGNGHNNGNSNGNQEKQTALNFLRIYVQNAARGQTDLNVIRSSLAANISTQPLLAKYFTVDSPETMQLLAEEMTK</sequence>
<accession>A0A0P6X5B7</accession>
<protein>
    <submittedName>
        <fullName evidence="2">Uncharacterized protein</fullName>
    </submittedName>
</protein>
<feature type="region of interest" description="Disordered" evidence="1">
    <location>
        <begin position="161"/>
        <end position="191"/>
    </location>
</feature>
<reference evidence="2 3" key="1">
    <citation type="submission" date="2015-07" db="EMBL/GenBank/DDBJ databases">
        <title>Genome sequence of Ornatilinea apprima DSM 23815.</title>
        <authorList>
            <person name="Hemp J."/>
            <person name="Ward L.M."/>
            <person name="Pace L.A."/>
            <person name="Fischer W.W."/>
        </authorList>
    </citation>
    <scope>NUCLEOTIDE SEQUENCE [LARGE SCALE GENOMIC DNA]</scope>
    <source>
        <strain evidence="2 3">P3M-1</strain>
    </source>
</reference>
<feature type="compositionally biased region" description="Low complexity" evidence="1">
    <location>
        <begin position="176"/>
        <end position="190"/>
    </location>
</feature>
<comment type="caution">
    <text evidence="2">The sequence shown here is derived from an EMBL/GenBank/DDBJ whole genome shotgun (WGS) entry which is preliminary data.</text>
</comment>
<dbReference type="Proteomes" id="UP000050417">
    <property type="component" value="Unassembled WGS sequence"/>
</dbReference>
<proteinExistence type="predicted"/>